<dbReference type="InterPro" id="IPR050052">
    <property type="entry name" value="ATP-dep_Clp_protease_ClpX"/>
</dbReference>
<gene>
    <name evidence="6" type="primary">clpX</name>
    <name evidence="9" type="ORF">SAMN04489712_1062</name>
</gene>
<dbReference type="GO" id="GO:0016887">
    <property type="term" value="F:ATP hydrolysis activity"/>
    <property type="evidence" value="ECO:0007669"/>
    <property type="project" value="InterPro"/>
</dbReference>
<dbReference type="InterPro" id="IPR019489">
    <property type="entry name" value="Clp_ATPase_C"/>
</dbReference>
<reference evidence="10" key="1">
    <citation type="submission" date="2016-10" db="EMBL/GenBank/DDBJ databases">
        <authorList>
            <person name="Varghese N."/>
            <person name="Submissions S."/>
        </authorList>
    </citation>
    <scope>NUCLEOTIDE SEQUENCE [LARGE SCALE GENOMIC DNA]</scope>
    <source>
        <strain evidence="10">DSM 43163</strain>
    </source>
</reference>
<dbReference type="Gene3D" id="6.20.220.10">
    <property type="entry name" value="ClpX chaperone, C4-type zinc finger domain"/>
    <property type="match status" value="1"/>
</dbReference>
<dbReference type="GO" id="GO:0140662">
    <property type="term" value="F:ATP-dependent protein folding chaperone"/>
    <property type="evidence" value="ECO:0007669"/>
    <property type="project" value="InterPro"/>
</dbReference>
<evidence type="ECO:0000313" key="9">
    <source>
        <dbReference type="EMBL" id="SEG52040.1"/>
    </source>
</evidence>
<dbReference type="Gene3D" id="1.10.8.60">
    <property type="match status" value="1"/>
</dbReference>
<dbReference type="PANTHER" id="PTHR48102">
    <property type="entry name" value="ATP-DEPENDENT CLP PROTEASE ATP-BINDING SUBUNIT CLPX-LIKE, MITOCHONDRIAL-RELATED"/>
    <property type="match status" value="1"/>
</dbReference>
<evidence type="ECO:0000259" key="8">
    <source>
        <dbReference type="PROSITE" id="PS51902"/>
    </source>
</evidence>
<dbReference type="GO" id="GO:0051603">
    <property type="term" value="P:proteolysis involved in protein catabolic process"/>
    <property type="evidence" value="ECO:0007669"/>
    <property type="project" value="TreeGrafter"/>
</dbReference>
<dbReference type="GO" id="GO:0009376">
    <property type="term" value="C:HslUV protease complex"/>
    <property type="evidence" value="ECO:0007669"/>
    <property type="project" value="TreeGrafter"/>
</dbReference>
<evidence type="ECO:0000256" key="3">
    <source>
        <dbReference type="ARBA" id="ARBA00022833"/>
    </source>
</evidence>
<name>A0A1H6AUX8_9ACTN</name>
<dbReference type="SMART" id="SM00382">
    <property type="entry name" value="AAA"/>
    <property type="match status" value="1"/>
</dbReference>
<dbReference type="InterPro" id="IPR027417">
    <property type="entry name" value="P-loop_NTPase"/>
</dbReference>
<dbReference type="OrthoDB" id="9804062at2"/>
<feature type="binding site" evidence="6 7">
    <location>
        <position position="16"/>
    </location>
    <ligand>
        <name>Zn(2+)</name>
        <dbReference type="ChEBI" id="CHEBI:29105"/>
    </ligand>
</feature>
<dbReference type="NCBIfam" id="TIGR00382">
    <property type="entry name" value="clpX"/>
    <property type="match status" value="1"/>
</dbReference>
<dbReference type="PANTHER" id="PTHR48102:SF7">
    <property type="entry name" value="ATP-DEPENDENT CLP PROTEASE ATP-BINDING SUBUNIT CLPX-LIKE, MITOCHONDRIAL"/>
    <property type="match status" value="1"/>
</dbReference>
<dbReference type="SMART" id="SM00994">
    <property type="entry name" value="zf-C4_ClpX"/>
    <property type="match status" value="1"/>
</dbReference>
<feature type="binding site" evidence="6">
    <location>
        <begin position="119"/>
        <end position="126"/>
    </location>
    <ligand>
        <name>ATP</name>
        <dbReference type="ChEBI" id="CHEBI:30616"/>
    </ligand>
</feature>
<dbReference type="InterPro" id="IPR004487">
    <property type="entry name" value="Clp_protease_ATP-bd_su_ClpX"/>
</dbReference>
<dbReference type="Proteomes" id="UP000236723">
    <property type="component" value="Unassembled WGS sequence"/>
</dbReference>
<proteinExistence type="inferred from homology"/>
<feature type="binding site" evidence="6 7">
    <location>
        <position position="13"/>
    </location>
    <ligand>
        <name>Zn(2+)</name>
        <dbReference type="ChEBI" id="CHEBI:29105"/>
    </ligand>
</feature>
<dbReference type="InterPro" id="IPR038366">
    <property type="entry name" value="Znf_CppX_C4_sf"/>
</dbReference>
<dbReference type="SUPFAM" id="SSF57716">
    <property type="entry name" value="Glucocorticoid receptor-like (DNA-binding domain)"/>
    <property type="match status" value="1"/>
</dbReference>
<feature type="binding site" evidence="6 7">
    <location>
        <position position="38"/>
    </location>
    <ligand>
        <name>Zn(2+)</name>
        <dbReference type="ChEBI" id="CHEBI:29105"/>
    </ligand>
</feature>
<evidence type="ECO:0000256" key="5">
    <source>
        <dbReference type="ARBA" id="ARBA00023186"/>
    </source>
</evidence>
<protein>
    <recommendedName>
        <fullName evidence="6">ATP-dependent Clp protease ATP-binding subunit ClpX</fullName>
    </recommendedName>
</protein>
<keyword evidence="10" id="KW-1185">Reference proteome</keyword>
<dbReference type="Gene3D" id="3.40.50.300">
    <property type="entry name" value="P-loop containing nucleotide triphosphate hydrolases"/>
    <property type="match status" value="1"/>
</dbReference>
<dbReference type="AlphaFoldDB" id="A0A1H6AUX8"/>
<comment type="function">
    <text evidence="6">ATP-dependent specificity component of the Clp protease. It directs the protease to specific substrates. Can perform chaperone functions in the absence of ClpP.</text>
</comment>
<keyword evidence="4 6" id="KW-0067">ATP-binding</keyword>
<comment type="similarity">
    <text evidence="6 7">Belongs to the ClpX chaperone family.</text>
</comment>
<dbReference type="GO" id="GO:0008270">
    <property type="term" value="F:zinc ion binding"/>
    <property type="evidence" value="ECO:0007669"/>
    <property type="project" value="UniProtKB-UniRule"/>
</dbReference>
<dbReference type="HAMAP" id="MF_00175">
    <property type="entry name" value="ClpX"/>
    <property type="match status" value="1"/>
</dbReference>
<dbReference type="SMART" id="SM01086">
    <property type="entry name" value="ClpB_D2-small"/>
    <property type="match status" value="1"/>
</dbReference>
<dbReference type="GO" id="GO:0005524">
    <property type="term" value="F:ATP binding"/>
    <property type="evidence" value="ECO:0007669"/>
    <property type="project" value="UniProtKB-UniRule"/>
</dbReference>
<evidence type="ECO:0000256" key="1">
    <source>
        <dbReference type="ARBA" id="ARBA00022723"/>
    </source>
</evidence>
<dbReference type="Pfam" id="PF07724">
    <property type="entry name" value="AAA_2"/>
    <property type="match status" value="1"/>
</dbReference>
<evidence type="ECO:0000256" key="4">
    <source>
        <dbReference type="ARBA" id="ARBA00022840"/>
    </source>
</evidence>
<keyword evidence="9" id="KW-0378">Hydrolase</keyword>
<keyword evidence="1 6" id="KW-0479">Metal-binding</keyword>
<keyword evidence="9" id="KW-0645">Protease</keyword>
<dbReference type="GO" id="GO:0046983">
    <property type="term" value="F:protein dimerization activity"/>
    <property type="evidence" value="ECO:0007669"/>
    <property type="project" value="UniProtKB-UniRule"/>
</dbReference>
<dbReference type="InterPro" id="IPR046425">
    <property type="entry name" value="ClpX_bact"/>
</dbReference>
<dbReference type="InterPro" id="IPR010603">
    <property type="entry name" value="Znf_CppX_C4"/>
</dbReference>
<keyword evidence="5 6" id="KW-0143">Chaperone</keyword>
<feature type="binding site" evidence="6 7">
    <location>
        <position position="35"/>
    </location>
    <ligand>
        <name>Zn(2+)</name>
        <dbReference type="ChEBI" id="CHEBI:29105"/>
    </ligand>
</feature>
<dbReference type="FunFam" id="1.10.8.60:FF:000002">
    <property type="entry name" value="ATP-dependent Clp protease ATP-binding subunit ClpX"/>
    <property type="match status" value="1"/>
</dbReference>
<sequence length="424" mass="46379">MARIGDGGDLLKCSFCGKSQKQVKKLIAGPGVYICDECIDLCNEIIEEELSETSDLKWDSLPKPREIYEFLDGYVIGQETAKKALSVAVYNHYKRIQSGDSSRDDAVELAKSNILLLGPTGSGKTLLAQTLAKLLNVPFAIADATALTEAGYVGEDVENILLKLIQAADYDVKKAETGIIYIDEVDKIARKSENPSITRDVSGEGVQQALLKILEGTTASVPPQGGRKHPHQEFIQIDTTNVLFICGGAFAGLEKIVESRIGKQGMGFGAVIRSKAEAEAASDILADIMPEDLLKFGMIPEFVGRLPVITNVHNLDRDALISILTEPKNALVKQYHRLFELDGVDLEFTDDALEAIADQAILRGTGARGLRAIMEEVLLSVMYEVPSRHDVARVVITREAVLEHVNPTLVPRERTKREPREKSA</sequence>
<feature type="domain" description="ClpX-type ZB" evidence="8">
    <location>
        <begin position="1"/>
        <end position="54"/>
    </location>
</feature>
<evidence type="ECO:0000256" key="6">
    <source>
        <dbReference type="HAMAP-Rule" id="MF_00175"/>
    </source>
</evidence>
<dbReference type="InterPro" id="IPR003959">
    <property type="entry name" value="ATPase_AAA_core"/>
</dbReference>
<organism evidence="9 10">
    <name type="scientific">Thermomonospora echinospora</name>
    <dbReference type="NCBI Taxonomy" id="1992"/>
    <lineage>
        <taxon>Bacteria</taxon>
        <taxon>Bacillati</taxon>
        <taxon>Actinomycetota</taxon>
        <taxon>Actinomycetes</taxon>
        <taxon>Streptosporangiales</taxon>
        <taxon>Thermomonosporaceae</taxon>
        <taxon>Thermomonospora</taxon>
    </lineage>
</organism>
<accession>A0A1H6AUX8</accession>
<dbReference type="FunFam" id="3.40.50.300:FF:000005">
    <property type="entry name" value="ATP-dependent Clp protease ATP-binding subunit ClpX"/>
    <property type="match status" value="1"/>
</dbReference>
<evidence type="ECO:0000313" key="10">
    <source>
        <dbReference type="Proteomes" id="UP000236723"/>
    </source>
</evidence>
<dbReference type="InterPro" id="IPR003593">
    <property type="entry name" value="AAA+_ATPase"/>
</dbReference>
<evidence type="ECO:0000256" key="2">
    <source>
        <dbReference type="ARBA" id="ARBA00022741"/>
    </source>
</evidence>
<dbReference type="NCBIfam" id="NF003745">
    <property type="entry name" value="PRK05342.1"/>
    <property type="match status" value="1"/>
</dbReference>
<dbReference type="SUPFAM" id="SSF52540">
    <property type="entry name" value="P-loop containing nucleoside triphosphate hydrolases"/>
    <property type="match status" value="1"/>
</dbReference>
<keyword evidence="2 6" id="KW-0547">Nucleotide-binding</keyword>
<dbReference type="Pfam" id="PF06689">
    <property type="entry name" value="zf-C4_ClpX"/>
    <property type="match status" value="1"/>
</dbReference>
<dbReference type="CDD" id="cd19497">
    <property type="entry name" value="RecA-like_ClpX"/>
    <property type="match status" value="1"/>
</dbReference>
<keyword evidence="3 6" id="KW-0862">Zinc</keyword>
<dbReference type="GO" id="GO:0051082">
    <property type="term" value="F:unfolded protein binding"/>
    <property type="evidence" value="ECO:0007669"/>
    <property type="project" value="UniProtKB-UniRule"/>
</dbReference>
<dbReference type="PROSITE" id="PS51902">
    <property type="entry name" value="CLPX_ZB"/>
    <property type="match status" value="1"/>
</dbReference>
<comment type="subunit">
    <text evidence="6">Component of the ClpX-ClpP complex. Forms a hexameric ring that, in the presence of ATP, binds to fourteen ClpP subunits assembled into a disk-like structure with a central cavity, resembling the structure of eukaryotic proteasomes.</text>
</comment>
<dbReference type="RefSeq" id="WP_103938545.1">
    <property type="nucleotide sequence ID" value="NZ_FNVO01000006.1"/>
</dbReference>
<dbReference type="GO" id="GO:0051301">
    <property type="term" value="P:cell division"/>
    <property type="evidence" value="ECO:0007669"/>
    <property type="project" value="TreeGrafter"/>
</dbReference>
<dbReference type="GO" id="GO:0008233">
    <property type="term" value="F:peptidase activity"/>
    <property type="evidence" value="ECO:0007669"/>
    <property type="project" value="UniProtKB-KW"/>
</dbReference>
<dbReference type="EMBL" id="FNVO01000006">
    <property type="protein sequence ID" value="SEG52040.1"/>
    <property type="molecule type" value="Genomic_DNA"/>
</dbReference>
<dbReference type="InterPro" id="IPR059188">
    <property type="entry name" value="Znf_CLPX-like"/>
</dbReference>
<dbReference type="Pfam" id="PF10431">
    <property type="entry name" value="ClpB_D2-small"/>
    <property type="match status" value="1"/>
</dbReference>
<evidence type="ECO:0000256" key="7">
    <source>
        <dbReference type="PROSITE-ProRule" id="PRU01250"/>
    </source>
</evidence>